<dbReference type="PANTHER" id="PTHR43899">
    <property type="entry name" value="RH59310P"/>
    <property type="match status" value="1"/>
</dbReference>
<evidence type="ECO:0000256" key="2">
    <source>
        <dbReference type="ARBA" id="ARBA00022857"/>
    </source>
</evidence>
<dbReference type="EMBL" id="VXIV02003486">
    <property type="protein sequence ID" value="KAF6016703.1"/>
    <property type="molecule type" value="Genomic_DNA"/>
</dbReference>
<accession>A0A7J7IRY2</accession>
<name>A0A7J7IRY2_BUGNE</name>
<dbReference type="PANTHER" id="PTHR43899:SF13">
    <property type="entry name" value="RH59310P"/>
    <property type="match status" value="1"/>
</dbReference>
<dbReference type="PRINTS" id="PR00080">
    <property type="entry name" value="SDRFAMILY"/>
</dbReference>
<keyword evidence="6" id="KW-1185">Reference proteome</keyword>
<reference evidence="5" key="1">
    <citation type="submission" date="2020-06" db="EMBL/GenBank/DDBJ databases">
        <title>Draft genome of Bugula neritina, a colonial animal packing powerful symbionts and potential medicines.</title>
        <authorList>
            <person name="Rayko M."/>
        </authorList>
    </citation>
    <scope>NUCLEOTIDE SEQUENCE [LARGE SCALE GENOMIC DNA]</scope>
    <source>
        <strain evidence="5">Kwan_BN1</strain>
    </source>
</reference>
<sequence>MIPEFLSCLPAEIVHLIKGKSNVELFGVVSAAALCSYVVRKVFWTPFRLYFLAQYLPGLDLRKMGRWAVVTGATDGIGKEFARALASRGLDIVLISRSEEKLNTVKQEIIQDFQRTVKIIQADFMDTDIYDKIEKELSGMDIAVLVNNVGMAQTYVHFLETPNLHESNKDILSVNCLSMASMTGVVLPQMLERGRGVVINISSILSYMGSTHSSNYSATKAYNLVLSRNLSRTYKSRGVIIQSLTPGMIRTSLLNALIPSNDSVTKSAGV</sequence>
<evidence type="ECO:0000256" key="4">
    <source>
        <dbReference type="RuleBase" id="RU000363"/>
    </source>
</evidence>
<dbReference type="SUPFAM" id="SSF51735">
    <property type="entry name" value="NAD(P)-binding Rossmann-fold domains"/>
    <property type="match status" value="1"/>
</dbReference>
<dbReference type="CDD" id="cd05356">
    <property type="entry name" value="17beta-HSD1_like_SDR_c"/>
    <property type="match status" value="1"/>
</dbReference>
<dbReference type="FunFam" id="3.40.50.720:FF:000137">
    <property type="entry name" value="Hydroxysteroid (17-beta) dehydrogenase 3"/>
    <property type="match status" value="1"/>
</dbReference>
<dbReference type="GO" id="GO:0005783">
    <property type="term" value="C:endoplasmic reticulum"/>
    <property type="evidence" value="ECO:0007669"/>
    <property type="project" value="TreeGrafter"/>
</dbReference>
<dbReference type="PRINTS" id="PR00081">
    <property type="entry name" value="GDHRDH"/>
</dbReference>
<comment type="similarity">
    <text evidence="1 4">Belongs to the short-chain dehydrogenases/reductases (SDR) family.</text>
</comment>
<organism evidence="5 6">
    <name type="scientific">Bugula neritina</name>
    <name type="common">Brown bryozoan</name>
    <name type="synonym">Sertularia neritina</name>
    <dbReference type="NCBI Taxonomy" id="10212"/>
    <lineage>
        <taxon>Eukaryota</taxon>
        <taxon>Metazoa</taxon>
        <taxon>Spiralia</taxon>
        <taxon>Lophotrochozoa</taxon>
        <taxon>Bryozoa</taxon>
        <taxon>Gymnolaemata</taxon>
        <taxon>Cheilostomatida</taxon>
        <taxon>Flustrina</taxon>
        <taxon>Buguloidea</taxon>
        <taxon>Bugulidae</taxon>
        <taxon>Bugula</taxon>
    </lineage>
</organism>
<dbReference type="InterPro" id="IPR036291">
    <property type="entry name" value="NAD(P)-bd_dom_sf"/>
</dbReference>
<dbReference type="InterPro" id="IPR051019">
    <property type="entry name" value="VLCFA-Steroid_DH"/>
</dbReference>
<protein>
    <recommendedName>
        <fullName evidence="7">HSD17B12</fullName>
    </recommendedName>
</protein>
<comment type="caution">
    <text evidence="5">The sequence shown here is derived from an EMBL/GenBank/DDBJ whole genome shotgun (WGS) entry which is preliminary data.</text>
</comment>
<dbReference type="PIRSF" id="PIRSF000126">
    <property type="entry name" value="11-beta-HSD1"/>
    <property type="match status" value="1"/>
</dbReference>
<keyword evidence="3" id="KW-0560">Oxidoreductase</keyword>
<dbReference type="InterPro" id="IPR002347">
    <property type="entry name" value="SDR_fam"/>
</dbReference>
<dbReference type="Pfam" id="PF00106">
    <property type="entry name" value="adh_short"/>
    <property type="match status" value="1"/>
</dbReference>
<evidence type="ECO:0000313" key="5">
    <source>
        <dbReference type="EMBL" id="KAF6016703.1"/>
    </source>
</evidence>
<keyword evidence="2" id="KW-0521">NADP</keyword>
<proteinExistence type="inferred from homology"/>
<dbReference type="OrthoDB" id="5545019at2759"/>
<evidence type="ECO:0008006" key="7">
    <source>
        <dbReference type="Google" id="ProtNLM"/>
    </source>
</evidence>
<evidence type="ECO:0000313" key="6">
    <source>
        <dbReference type="Proteomes" id="UP000593567"/>
    </source>
</evidence>
<gene>
    <name evidence="5" type="ORF">EB796_024989</name>
</gene>
<dbReference type="Proteomes" id="UP000593567">
    <property type="component" value="Unassembled WGS sequence"/>
</dbReference>
<dbReference type="Gene3D" id="3.40.50.720">
    <property type="entry name" value="NAD(P)-binding Rossmann-like Domain"/>
    <property type="match status" value="1"/>
</dbReference>
<evidence type="ECO:0000256" key="3">
    <source>
        <dbReference type="ARBA" id="ARBA00023002"/>
    </source>
</evidence>
<evidence type="ECO:0000256" key="1">
    <source>
        <dbReference type="ARBA" id="ARBA00006484"/>
    </source>
</evidence>
<dbReference type="AlphaFoldDB" id="A0A7J7IRY2"/>
<dbReference type="GO" id="GO:0016491">
    <property type="term" value="F:oxidoreductase activity"/>
    <property type="evidence" value="ECO:0007669"/>
    <property type="project" value="UniProtKB-KW"/>
</dbReference>